<sequence>MQPLSTKKGNDEIFIKLVSFAIDDILIPKFCCSFANVRMNIIFVSLGF</sequence>
<reference evidence="1" key="1">
    <citation type="submission" date="2014-09" db="EMBL/GenBank/DDBJ databases">
        <authorList>
            <person name="Magalhaes I.L.F."/>
            <person name="Oliveira U."/>
            <person name="Santos F.R."/>
            <person name="Vidigal T.H.D.A."/>
            <person name="Brescovit A.D."/>
            <person name="Santos A.J."/>
        </authorList>
    </citation>
    <scope>NUCLEOTIDE SEQUENCE</scope>
    <source>
        <tissue evidence="1">Shoot tissue taken approximately 20 cm above the soil surface</tissue>
    </source>
</reference>
<proteinExistence type="predicted"/>
<evidence type="ECO:0000313" key="1">
    <source>
        <dbReference type="EMBL" id="JAD80676.1"/>
    </source>
</evidence>
<protein>
    <submittedName>
        <fullName evidence="1">Uncharacterized protein</fullName>
    </submittedName>
</protein>
<organism evidence="1">
    <name type="scientific">Arundo donax</name>
    <name type="common">Giant reed</name>
    <name type="synonym">Donax arundinaceus</name>
    <dbReference type="NCBI Taxonomy" id="35708"/>
    <lineage>
        <taxon>Eukaryota</taxon>
        <taxon>Viridiplantae</taxon>
        <taxon>Streptophyta</taxon>
        <taxon>Embryophyta</taxon>
        <taxon>Tracheophyta</taxon>
        <taxon>Spermatophyta</taxon>
        <taxon>Magnoliopsida</taxon>
        <taxon>Liliopsida</taxon>
        <taxon>Poales</taxon>
        <taxon>Poaceae</taxon>
        <taxon>PACMAD clade</taxon>
        <taxon>Arundinoideae</taxon>
        <taxon>Arundineae</taxon>
        <taxon>Arundo</taxon>
    </lineage>
</organism>
<dbReference type="EMBL" id="GBRH01217219">
    <property type="protein sequence ID" value="JAD80676.1"/>
    <property type="molecule type" value="Transcribed_RNA"/>
</dbReference>
<dbReference type="AlphaFoldDB" id="A0A0A9CYM7"/>
<accession>A0A0A9CYM7</accession>
<reference evidence="1" key="2">
    <citation type="journal article" date="2015" name="Data Brief">
        <title>Shoot transcriptome of the giant reed, Arundo donax.</title>
        <authorList>
            <person name="Barrero R.A."/>
            <person name="Guerrero F.D."/>
            <person name="Moolhuijzen P."/>
            <person name="Goolsby J.A."/>
            <person name="Tidwell J."/>
            <person name="Bellgard S.E."/>
            <person name="Bellgard M.I."/>
        </authorList>
    </citation>
    <scope>NUCLEOTIDE SEQUENCE</scope>
    <source>
        <tissue evidence="1">Shoot tissue taken approximately 20 cm above the soil surface</tissue>
    </source>
</reference>
<name>A0A0A9CYM7_ARUDO</name>